<dbReference type="GO" id="GO:0034472">
    <property type="term" value="P:snRNA 3'-end processing"/>
    <property type="evidence" value="ECO:0007669"/>
    <property type="project" value="InterPro"/>
</dbReference>
<dbReference type="SMART" id="SM00028">
    <property type="entry name" value="TPR"/>
    <property type="match status" value="3"/>
</dbReference>
<keyword evidence="9" id="KW-1185">Reference proteome</keyword>
<evidence type="ECO:0000256" key="6">
    <source>
        <dbReference type="PROSITE-ProRule" id="PRU00339"/>
    </source>
</evidence>
<dbReference type="EMBL" id="JARKIK010000025">
    <property type="protein sequence ID" value="KAK8743399.1"/>
    <property type="molecule type" value="Genomic_DNA"/>
</dbReference>
<feature type="non-terminal residue" evidence="8">
    <location>
        <position position="1"/>
    </location>
</feature>
<dbReference type="GO" id="GO:0005694">
    <property type="term" value="C:chromosome"/>
    <property type="evidence" value="ECO:0007669"/>
    <property type="project" value="UniProtKB-SubCell"/>
</dbReference>
<evidence type="ECO:0000256" key="2">
    <source>
        <dbReference type="ARBA" id="ARBA00004286"/>
    </source>
</evidence>
<accession>A0AAW0XZL7</accession>
<dbReference type="AlphaFoldDB" id="A0AAW0XZL7"/>
<keyword evidence="5" id="KW-0539">Nucleus</keyword>
<gene>
    <name evidence="8" type="ORF">OTU49_001424</name>
</gene>
<evidence type="ECO:0000256" key="5">
    <source>
        <dbReference type="ARBA" id="ARBA00023242"/>
    </source>
</evidence>
<dbReference type="PANTHER" id="PTHR13350">
    <property type="entry name" value="INTEGRATOR COMPLEX SUBUNIT 8"/>
    <property type="match status" value="1"/>
</dbReference>
<feature type="repeat" description="TPR" evidence="6">
    <location>
        <begin position="76"/>
        <end position="109"/>
    </location>
</feature>
<sequence>PGQQDPTHESHEVQEGILSVLERGGDVSVRILEQLLGAGEVRAPVLSTFTVHTHHTTTITHSWERCKSVADEQFKCQIHYDLGAYHFLQERYEDAYSHFSEACKLLPELGSHAEYCQMNESKLRGYYKSCASLCSQSTPLEQRSLYDRFLYSLGNEYQDLIKILSEDNVAFDIPSYLRKNLELELQARPEKAPPGFLLQVKTLNTVRNVIEGDLWNSNFPVGLAQGGKPGVQFLVQVLAAKFSKLTNSHKERIRLFLMTLNLTSNIKEVLIPAIKMCPPLKALFSQEELLAMWPQHEETRQCAAKTSNAAFTDPSNLNDIIWELIHSYNPEVLKSAVMLYKNTMPPRPDMPKKEIPELNVKWEMPIPIYNTLMKLPPTPQRELVYLYIVKAVELAQAKSFQSSLDILEEASSHASTLPGRETVRLCKLLTWLILMTKIQHCLHQLPCVDNSVMSELTNEARKCLSAHNGRDGIAPWTGVNNWCILLLLNAGEWNSLLGAVSLPSHLYLLVLVKPLAATARALREKLTNKTVWYELWDVVVGILANTVQYKRSVSGQSTPVERHHDSVIMNRSAFLDCLENVREPSCLSIIISLLGHVLNLLNEEPSNEVHIDHLAMWPSTKVTVSVEVVRETLTWLVIHATRLYPTATHTSAALCTSWHLSRADLSYMNEQYNSALAGYLTAVFVATDFLRNDNGGDQCVLTDGIIRRMIRCCMNLNCYTQAAILCQFLENIDYSTALRCLQERNSVDAMDAYYCCLWDVSLIEFIINMHQKRGEIQRRDKALKMMGLLEVNSNNNDEIQREAAKVRKHRFLRAMAKQYL</sequence>
<keyword evidence="4" id="KW-0158">Chromosome</keyword>
<dbReference type="Pfam" id="PF25756">
    <property type="entry name" value="TPR_INTS8"/>
    <property type="match status" value="1"/>
</dbReference>
<evidence type="ECO:0000256" key="4">
    <source>
        <dbReference type="ARBA" id="ARBA00022454"/>
    </source>
</evidence>
<dbReference type="PANTHER" id="PTHR13350:SF1">
    <property type="entry name" value="INTEGRATOR COMPLEX SUBUNIT 8"/>
    <property type="match status" value="1"/>
</dbReference>
<comment type="caution">
    <text evidence="8">The sequence shown here is derived from an EMBL/GenBank/DDBJ whole genome shotgun (WGS) entry which is preliminary data.</text>
</comment>
<evidence type="ECO:0000313" key="8">
    <source>
        <dbReference type="EMBL" id="KAK8743399.1"/>
    </source>
</evidence>
<dbReference type="GO" id="GO:0032039">
    <property type="term" value="C:integrator complex"/>
    <property type="evidence" value="ECO:0007669"/>
    <property type="project" value="TreeGrafter"/>
</dbReference>
<keyword evidence="6" id="KW-0802">TPR repeat</keyword>
<dbReference type="InterPro" id="IPR019734">
    <property type="entry name" value="TPR_rpt"/>
</dbReference>
<evidence type="ECO:0000256" key="3">
    <source>
        <dbReference type="ARBA" id="ARBA00007147"/>
    </source>
</evidence>
<dbReference type="InterPro" id="IPR057980">
    <property type="entry name" value="TPR_INTS8"/>
</dbReference>
<evidence type="ECO:0000313" key="9">
    <source>
        <dbReference type="Proteomes" id="UP001445076"/>
    </source>
</evidence>
<dbReference type="InterPro" id="IPR038751">
    <property type="entry name" value="INTS8"/>
</dbReference>
<name>A0AAW0XZL7_CHEQU</name>
<evidence type="ECO:0000259" key="7">
    <source>
        <dbReference type="Pfam" id="PF25756"/>
    </source>
</evidence>
<evidence type="ECO:0000256" key="1">
    <source>
        <dbReference type="ARBA" id="ARBA00004123"/>
    </source>
</evidence>
<feature type="domain" description="INTS8 TPR repeats" evidence="7">
    <location>
        <begin position="316"/>
        <end position="819"/>
    </location>
</feature>
<dbReference type="PROSITE" id="PS50005">
    <property type="entry name" value="TPR"/>
    <property type="match status" value="1"/>
</dbReference>
<proteinExistence type="inferred from homology"/>
<organism evidence="8 9">
    <name type="scientific">Cherax quadricarinatus</name>
    <name type="common">Australian red claw crayfish</name>
    <dbReference type="NCBI Taxonomy" id="27406"/>
    <lineage>
        <taxon>Eukaryota</taxon>
        <taxon>Metazoa</taxon>
        <taxon>Ecdysozoa</taxon>
        <taxon>Arthropoda</taxon>
        <taxon>Crustacea</taxon>
        <taxon>Multicrustacea</taxon>
        <taxon>Malacostraca</taxon>
        <taxon>Eumalacostraca</taxon>
        <taxon>Eucarida</taxon>
        <taxon>Decapoda</taxon>
        <taxon>Pleocyemata</taxon>
        <taxon>Astacidea</taxon>
        <taxon>Parastacoidea</taxon>
        <taxon>Parastacidae</taxon>
        <taxon>Cherax</taxon>
    </lineage>
</organism>
<dbReference type="Proteomes" id="UP001445076">
    <property type="component" value="Unassembled WGS sequence"/>
</dbReference>
<reference evidence="8 9" key="1">
    <citation type="journal article" date="2024" name="BMC Genomics">
        <title>Genome assembly of redclaw crayfish (Cherax quadricarinatus) provides insights into its immune adaptation and hypoxia tolerance.</title>
        <authorList>
            <person name="Liu Z."/>
            <person name="Zheng J."/>
            <person name="Li H."/>
            <person name="Fang K."/>
            <person name="Wang S."/>
            <person name="He J."/>
            <person name="Zhou D."/>
            <person name="Weng S."/>
            <person name="Chi M."/>
            <person name="Gu Z."/>
            <person name="He J."/>
            <person name="Li F."/>
            <person name="Wang M."/>
        </authorList>
    </citation>
    <scope>NUCLEOTIDE SEQUENCE [LARGE SCALE GENOMIC DNA]</scope>
    <source>
        <strain evidence="8">ZL_2023a</strain>
    </source>
</reference>
<protein>
    <recommendedName>
        <fullName evidence="7">INTS8 TPR repeats domain-containing protein</fullName>
    </recommendedName>
</protein>
<comment type="subcellular location">
    <subcellularLocation>
        <location evidence="2">Chromosome</location>
    </subcellularLocation>
    <subcellularLocation>
        <location evidence="1">Nucleus</location>
    </subcellularLocation>
</comment>
<comment type="similarity">
    <text evidence="3">Belongs to the Integrator subunit 8 family.</text>
</comment>